<dbReference type="Pfam" id="PF13499">
    <property type="entry name" value="EF-hand_7"/>
    <property type="match status" value="1"/>
</dbReference>
<proteinExistence type="predicted"/>
<dbReference type="PROSITE" id="PS50222">
    <property type="entry name" value="EF_HAND_2"/>
    <property type="match status" value="3"/>
</dbReference>
<dbReference type="Gene3D" id="1.10.238.10">
    <property type="entry name" value="EF-hand"/>
    <property type="match status" value="3"/>
</dbReference>
<dbReference type="AlphaFoldDB" id="A0A160TMB6"/>
<dbReference type="InterPro" id="IPR018247">
    <property type="entry name" value="EF_Hand_1_Ca_BS"/>
</dbReference>
<evidence type="ECO:0000256" key="2">
    <source>
        <dbReference type="ARBA" id="ARBA00022737"/>
    </source>
</evidence>
<evidence type="ECO:0000259" key="4">
    <source>
        <dbReference type="PROSITE" id="PS50222"/>
    </source>
</evidence>
<dbReference type="Pfam" id="PF13202">
    <property type="entry name" value="EF-hand_5"/>
    <property type="match status" value="3"/>
</dbReference>
<sequence length="235" mass="24601">MRKYLLAIALVSTAIGGAAMADQMGGSQPQRADTGRDGTISRAEFMARAEQRFAKLDANGDGQLSGDELGGRGGNRLMAADTNKDGKISKAEYMAQAAERFAKLDANGDGKISPDEMKAAMERMREARGGFGGRGGDGAGMVPPPGAGRPMGGHGGMIARLDTNKDGKISREEMRASADARFDKLDTNKDGFIDQAEIDAARALRKDHMGKMRGHGRHGMTPPPGAAAPTPDAGQ</sequence>
<feature type="domain" description="EF-hand" evidence="4">
    <location>
        <begin position="92"/>
        <end position="127"/>
    </location>
</feature>
<dbReference type="InterPro" id="IPR002048">
    <property type="entry name" value="EF_hand_dom"/>
</dbReference>
<keyword evidence="1" id="KW-0479">Metal-binding</keyword>
<dbReference type="PANTHER" id="PTHR10827:SF98">
    <property type="entry name" value="45 KDA CALCIUM-BINDING PROTEIN"/>
    <property type="match status" value="1"/>
</dbReference>
<feature type="domain" description="EF-hand" evidence="4">
    <location>
        <begin position="44"/>
        <end position="79"/>
    </location>
</feature>
<dbReference type="SUPFAM" id="SSF47473">
    <property type="entry name" value="EF-hand"/>
    <property type="match status" value="1"/>
</dbReference>
<dbReference type="PROSITE" id="PS00018">
    <property type="entry name" value="EF_HAND_1"/>
    <property type="match status" value="3"/>
</dbReference>
<dbReference type="GO" id="GO:0005509">
    <property type="term" value="F:calcium ion binding"/>
    <property type="evidence" value="ECO:0007669"/>
    <property type="project" value="InterPro"/>
</dbReference>
<evidence type="ECO:0000313" key="5">
    <source>
        <dbReference type="EMBL" id="CUS46375.1"/>
    </source>
</evidence>
<evidence type="ECO:0000256" key="3">
    <source>
        <dbReference type="SAM" id="MobiDB-lite"/>
    </source>
</evidence>
<dbReference type="PANTHER" id="PTHR10827">
    <property type="entry name" value="RETICULOCALBIN"/>
    <property type="match status" value="1"/>
</dbReference>
<feature type="region of interest" description="Disordered" evidence="3">
    <location>
        <begin position="210"/>
        <end position="235"/>
    </location>
</feature>
<dbReference type="SMART" id="SM00054">
    <property type="entry name" value="EFh"/>
    <property type="match status" value="3"/>
</dbReference>
<dbReference type="GO" id="GO:0005783">
    <property type="term" value="C:endoplasmic reticulum"/>
    <property type="evidence" value="ECO:0007669"/>
    <property type="project" value="TreeGrafter"/>
</dbReference>
<feature type="domain" description="EF-hand" evidence="4">
    <location>
        <begin position="173"/>
        <end position="208"/>
    </location>
</feature>
<dbReference type="CDD" id="cd00051">
    <property type="entry name" value="EFh"/>
    <property type="match status" value="1"/>
</dbReference>
<keyword evidence="2" id="KW-0677">Repeat</keyword>
<evidence type="ECO:0000256" key="1">
    <source>
        <dbReference type="ARBA" id="ARBA00022723"/>
    </source>
</evidence>
<reference evidence="5" key="1">
    <citation type="submission" date="2015-10" db="EMBL/GenBank/DDBJ databases">
        <authorList>
            <person name="Gilbert D.G."/>
        </authorList>
    </citation>
    <scope>NUCLEOTIDE SEQUENCE</scope>
</reference>
<dbReference type="EMBL" id="CZQE01000362">
    <property type="protein sequence ID" value="CUS46375.1"/>
    <property type="molecule type" value="Genomic_DNA"/>
</dbReference>
<dbReference type="InterPro" id="IPR011992">
    <property type="entry name" value="EF-hand-dom_pair"/>
</dbReference>
<name>A0A160TMB6_9ZZZZ</name>
<protein>
    <submittedName>
        <fullName evidence="5">EF hand domain protein</fullName>
    </submittedName>
</protein>
<gene>
    <name evidence="5" type="ORF">MGWOODY_Smn2085</name>
</gene>
<organism evidence="5">
    <name type="scientific">hydrothermal vent metagenome</name>
    <dbReference type="NCBI Taxonomy" id="652676"/>
    <lineage>
        <taxon>unclassified sequences</taxon>
        <taxon>metagenomes</taxon>
        <taxon>ecological metagenomes</taxon>
    </lineage>
</organism>
<dbReference type="GO" id="GO:0017156">
    <property type="term" value="P:calcium-ion regulated exocytosis"/>
    <property type="evidence" value="ECO:0007669"/>
    <property type="project" value="TreeGrafter"/>
</dbReference>
<accession>A0A160TMB6</accession>